<proteinExistence type="predicted"/>
<reference evidence="1" key="1">
    <citation type="submission" date="2023-12" db="EMBL/GenBank/DDBJ databases">
        <authorList>
            <person name="Brown T."/>
        </authorList>
    </citation>
    <scope>NUCLEOTIDE SEQUENCE</scope>
</reference>
<keyword evidence="2" id="KW-1185">Reference proteome</keyword>
<name>A0ABN9ZAF7_PIPNA</name>
<sequence length="117" mass="13298">MSRSILGLFRWLGLFVYLYFSPTVLRSRKTPDTELSIEREIHLTEVVCIITVTFPRWGGNRRGQFIQARGRLPSSLTSFIPCLHHSYTDSVPLLHSSFVLSSQTPCGMGYLDPIIPI</sequence>
<evidence type="ECO:0008006" key="3">
    <source>
        <dbReference type="Google" id="ProtNLM"/>
    </source>
</evidence>
<organism evidence="1 2">
    <name type="scientific">Pipistrellus nathusii</name>
    <name type="common">Nathusius' pipistrelle</name>
    <dbReference type="NCBI Taxonomy" id="59473"/>
    <lineage>
        <taxon>Eukaryota</taxon>
        <taxon>Metazoa</taxon>
        <taxon>Chordata</taxon>
        <taxon>Craniata</taxon>
        <taxon>Vertebrata</taxon>
        <taxon>Euteleostomi</taxon>
        <taxon>Mammalia</taxon>
        <taxon>Eutheria</taxon>
        <taxon>Laurasiatheria</taxon>
        <taxon>Chiroptera</taxon>
        <taxon>Yangochiroptera</taxon>
        <taxon>Vespertilionidae</taxon>
        <taxon>Pipistrellus</taxon>
    </lineage>
</organism>
<protein>
    <recommendedName>
        <fullName evidence="3">Secreted protein</fullName>
    </recommendedName>
</protein>
<accession>A0ABN9ZAF7</accession>
<dbReference type="Proteomes" id="UP001314169">
    <property type="component" value="Chromosome 10"/>
</dbReference>
<evidence type="ECO:0000313" key="1">
    <source>
        <dbReference type="EMBL" id="CAK6433780.1"/>
    </source>
</evidence>
<dbReference type="EMBL" id="OY882867">
    <property type="protein sequence ID" value="CAK6433780.1"/>
    <property type="molecule type" value="Genomic_DNA"/>
</dbReference>
<evidence type="ECO:0000313" key="2">
    <source>
        <dbReference type="Proteomes" id="UP001314169"/>
    </source>
</evidence>
<gene>
    <name evidence="1" type="ORF">MPIPNATIZW_LOCUS2086</name>
</gene>